<dbReference type="SUPFAM" id="SSF54695">
    <property type="entry name" value="POZ domain"/>
    <property type="match status" value="1"/>
</dbReference>
<dbReference type="PANTHER" id="PTHR47843">
    <property type="entry name" value="BTB DOMAIN-CONTAINING PROTEIN-RELATED"/>
    <property type="match status" value="1"/>
</dbReference>
<dbReference type="STRING" id="97972.A0A2V1E7W4"/>
<gene>
    <name evidence="3" type="ORF">DM02DRAFT_668342</name>
</gene>
<dbReference type="AlphaFoldDB" id="A0A2V1E7W4"/>
<reference evidence="3 4" key="1">
    <citation type="journal article" date="2018" name="Sci. Rep.">
        <title>Comparative genomics provides insights into the lifestyle and reveals functional heterogeneity of dark septate endophytic fungi.</title>
        <authorList>
            <person name="Knapp D.G."/>
            <person name="Nemeth J.B."/>
            <person name="Barry K."/>
            <person name="Hainaut M."/>
            <person name="Henrissat B."/>
            <person name="Johnson J."/>
            <person name="Kuo A."/>
            <person name="Lim J.H.P."/>
            <person name="Lipzen A."/>
            <person name="Nolan M."/>
            <person name="Ohm R.A."/>
            <person name="Tamas L."/>
            <person name="Grigoriev I.V."/>
            <person name="Spatafora J.W."/>
            <person name="Nagy L.G."/>
            <person name="Kovacs G.M."/>
        </authorList>
    </citation>
    <scope>NUCLEOTIDE SEQUENCE [LARGE SCALE GENOMIC DNA]</scope>
    <source>
        <strain evidence="3 4">DSE2036</strain>
    </source>
</reference>
<keyword evidence="4" id="KW-1185">Reference proteome</keyword>
<evidence type="ECO:0000313" key="4">
    <source>
        <dbReference type="Proteomes" id="UP000244855"/>
    </source>
</evidence>
<sequence>MGNIPTTIGTSRELLLSDIKDLLTSGEYSDLTITCGDDTYKVHKAIVCKRSEFFKRAVSFGGKETEDNLIELKEDEPEVIELLLEYLYSGDYNTPDSKNDEAVLTPSKPAENEYGQIYSYEFPHTCQGHGSGIVCPHHECERPHLRRPGYANYVNEFECEDCMMTCINYGTDAALLTHSKMYEMADKYSISGLKYFVMLKFQACCKAFWNSPMFPLTAHHAFISTPENDKGLRDIITNTISMHMELLKKPEVEALMLEFNGLAFSLLKEKCVEKEPENSVGQSSSQSKKKGKSYF</sequence>
<organism evidence="3 4">
    <name type="scientific">Periconia macrospinosa</name>
    <dbReference type="NCBI Taxonomy" id="97972"/>
    <lineage>
        <taxon>Eukaryota</taxon>
        <taxon>Fungi</taxon>
        <taxon>Dikarya</taxon>
        <taxon>Ascomycota</taxon>
        <taxon>Pezizomycotina</taxon>
        <taxon>Dothideomycetes</taxon>
        <taxon>Pleosporomycetidae</taxon>
        <taxon>Pleosporales</taxon>
        <taxon>Massarineae</taxon>
        <taxon>Periconiaceae</taxon>
        <taxon>Periconia</taxon>
    </lineage>
</organism>
<protein>
    <recommendedName>
        <fullName evidence="2">BTB domain-containing protein</fullName>
    </recommendedName>
</protein>
<dbReference type="EMBL" id="KZ805314">
    <property type="protein sequence ID" value="PVI05400.1"/>
    <property type="molecule type" value="Genomic_DNA"/>
</dbReference>
<dbReference type="InterPro" id="IPR000210">
    <property type="entry name" value="BTB/POZ_dom"/>
</dbReference>
<dbReference type="Gene3D" id="3.30.710.10">
    <property type="entry name" value="Potassium Channel Kv1.1, Chain A"/>
    <property type="match status" value="1"/>
</dbReference>
<dbReference type="PROSITE" id="PS50097">
    <property type="entry name" value="BTB"/>
    <property type="match status" value="1"/>
</dbReference>
<name>A0A2V1E7W4_9PLEO</name>
<dbReference type="PANTHER" id="PTHR47843:SF5">
    <property type="entry name" value="BTB_POZ DOMAIN PROTEIN"/>
    <property type="match status" value="1"/>
</dbReference>
<accession>A0A2V1E7W4</accession>
<dbReference type="SMART" id="SM00225">
    <property type="entry name" value="BTB"/>
    <property type="match status" value="1"/>
</dbReference>
<feature type="domain" description="BTB" evidence="2">
    <location>
        <begin position="29"/>
        <end position="96"/>
    </location>
</feature>
<dbReference type="InterPro" id="IPR011333">
    <property type="entry name" value="SKP1/BTB/POZ_sf"/>
</dbReference>
<dbReference type="CDD" id="cd18186">
    <property type="entry name" value="BTB_POZ_ZBTB_KLHL-like"/>
    <property type="match status" value="1"/>
</dbReference>
<evidence type="ECO:0000259" key="2">
    <source>
        <dbReference type="PROSITE" id="PS50097"/>
    </source>
</evidence>
<dbReference type="OrthoDB" id="6359816at2759"/>
<evidence type="ECO:0000313" key="3">
    <source>
        <dbReference type="EMBL" id="PVI05400.1"/>
    </source>
</evidence>
<dbReference type="Pfam" id="PF00651">
    <property type="entry name" value="BTB"/>
    <property type="match status" value="1"/>
</dbReference>
<evidence type="ECO:0000256" key="1">
    <source>
        <dbReference type="SAM" id="MobiDB-lite"/>
    </source>
</evidence>
<proteinExistence type="predicted"/>
<dbReference type="Proteomes" id="UP000244855">
    <property type="component" value="Unassembled WGS sequence"/>
</dbReference>
<feature type="region of interest" description="Disordered" evidence="1">
    <location>
        <begin position="274"/>
        <end position="295"/>
    </location>
</feature>